<feature type="signal peptide" evidence="2">
    <location>
        <begin position="1"/>
        <end position="16"/>
    </location>
</feature>
<evidence type="ECO:0000313" key="3">
    <source>
        <dbReference type="EMBL" id="GFE52973.1"/>
    </source>
</evidence>
<accession>A0A9W5T892</accession>
<feature type="transmembrane region" description="Helical" evidence="1">
    <location>
        <begin position="693"/>
        <end position="716"/>
    </location>
</feature>
<evidence type="ECO:0000256" key="2">
    <source>
        <dbReference type="SAM" id="SignalP"/>
    </source>
</evidence>
<keyword evidence="1" id="KW-0472">Membrane</keyword>
<evidence type="ECO:0000313" key="4">
    <source>
        <dbReference type="Proteomes" id="UP001057455"/>
    </source>
</evidence>
<feature type="transmembrane region" description="Helical" evidence="1">
    <location>
        <begin position="632"/>
        <end position="652"/>
    </location>
</feature>
<comment type="caution">
    <text evidence="3">The sequence shown here is derived from an EMBL/GenBank/DDBJ whole genome shotgun (WGS) entry which is preliminary data.</text>
</comment>
<feature type="transmembrane region" description="Helical" evidence="1">
    <location>
        <begin position="722"/>
        <end position="742"/>
    </location>
</feature>
<keyword evidence="2" id="KW-0732">Signal</keyword>
<keyword evidence="1" id="KW-0812">Transmembrane</keyword>
<gene>
    <name evidence="3" type="ORF">BaOVIS_003770</name>
</gene>
<feature type="chain" id="PRO_5040944307" evidence="2">
    <location>
        <begin position="17"/>
        <end position="780"/>
    </location>
</feature>
<protein>
    <submittedName>
        <fullName evidence="3">Uncharacterized protein</fullName>
    </submittedName>
</protein>
<reference evidence="3" key="1">
    <citation type="submission" date="2019-12" db="EMBL/GenBank/DDBJ databases">
        <title>Genome sequence of Babesia ovis.</title>
        <authorList>
            <person name="Yamagishi J."/>
            <person name="Sevinc F."/>
            <person name="Xuan X."/>
        </authorList>
    </citation>
    <scope>NUCLEOTIDE SEQUENCE</scope>
    <source>
        <strain evidence="3">Selcuk</strain>
    </source>
</reference>
<keyword evidence="4" id="KW-1185">Reference proteome</keyword>
<name>A0A9W5T892_BABOV</name>
<dbReference type="EMBL" id="BLIY01000003">
    <property type="protein sequence ID" value="GFE52973.1"/>
    <property type="molecule type" value="Genomic_DNA"/>
</dbReference>
<keyword evidence="1" id="KW-1133">Transmembrane helix</keyword>
<organism evidence="3 4">
    <name type="scientific">Babesia ovis</name>
    <dbReference type="NCBI Taxonomy" id="5869"/>
    <lineage>
        <taxon>Eukaryota</taxon>
        <taxon>Sar</taxon>
        <taxon>Alveolata</taxon>
        <taxon>Apicomplexa</taxon>
        <taxon>Aconoidasida</taxon>
        <taxon>Piroplasmida</taxon>
        <taxon>Babesiidae</taxon>
        <taxon>Babesia</taxon>
    </lineage>
</organism>
<evidence type="ECO:0000256" key="1">
    <source>
        <dbReference type="SAM" id="Phobius"/>
    </source>
</evidence>
<feature type="transmembrane region" description="Helical" evidence="1">
    <location>
        <begin position="194"/>
        <end position="215"/>
    </location>
</feature>
<feature type="transmembrane region" description="Helical" evidence="1">
    <location>
        <begin position="119"/>
        <end position="139"/>
    </location>
</feature>
<proteinExistence type="predicted"/>
<sequence length="780" mass="87221">MTICDVSVVLGAGLLACPSDCPYWSQNAVWKGVGVCTTKERCSIYNPLLSYADDKLKVCLPCAVYGCSSCAYSGTSVSASDSDSLPLPDVCLECAPGYRMDDDGHDCYLVESSLWSRSFYALVAAAIVVFFGLCLRMLLRPSQLEANMARYWDVMESHKVGNGSDSLNNGVFAKLFDLLYLDVAGVGVTLYFRFLLFMAATIVAMIMFTLAHAHIPCSDMIRPFKKAFSLDKQQELSSAKSWVDFFKPSDELTLKDRVLNFKYVDDAIEWSVSQYADDTANAIRALYLCIMGTTIVFALYQRNFLQKHFNNRSRVQDFTLILERVPPLHSLDEFVEGATGVRPKSVAVAYDLQRSPKGINEFLNTVDDEHLGGVYVNLDMTDEHRKILNGLQPSGIAFAVFSTRKEMQHARETLEHNGICDVKACDLEPEDIVWPNLLNRDSLFARAVGITAGICATQLLWTFVFFLPYAAYKLHSDSSDFFESMWLSWFAGLGNSLVGTTIHVATDKIGFASRESSECYLMWVSAAMHIINVGLNLMLAHLINYGGRYKIVAMVKDFGLYMTTPTFRVGEEVSISQSLNGFMKNVLLSVPFMALVLAHYAVPLLKLLFVLSADLGETETSRLMRAQRFDLSGRYCTAVVYFTSAQLLQFVIDSKPQAVKLALCLLASSLLHYVSDAYTLLYKAAPTRIPGYAAFYNALMLWSVPTGLLAACPSYWRWRGANGRVSTIFIVFAIHVILYNMLMRSIFGKKRHFDIMEVNNSPSDYTTGNPVYTLRRLVQF</sequence>
<feature type="transmembrane region" description="Helical" evidence="1">
    <location>
        <begin position="443"/>
        <end position="466"/>
    </location>
</feature>
<dbReference type="AlphaFoldDB" id="A0A9W5T892"/>
<feature type="transmembrane region" description="Helical" evidence="1">
    <location>
        <begin position="518"/>
        <end position="543"/>
    </location>
</feature>
<dbReference type="OrthoDB" id="364645at2759"/>
<dbReference type="Proteomes" id="UP001057455">
    <property type="component" value="Unassembled WGS sequence"/>
</dbReference>
<feature type="transmembrane region" description="Helical" evidence="1">
    <location>
        <begin position="586"/>
        <end position="611"/>
    </location>
</feature>
<feature type="transmembrane region" description="Helical" evidence="1">
    <location>
        <begin position="658"/>
        <end position="681"/>
    </location>
</feature>
<feature type="transmembrane region" description="Helical" evidence="1">
    <location>
        <begin position="282"/>
        <end position="300"/>
    </location>
</feature>
<feature type="transmembrane region" description="Helical" evidence="1">
    <location>
        <begin position="486"/>
        <end position="506"/>
    </location>
</feature>